<evidence type="ECO:0000256" key="1">
    <source>
        <dbReference type="SAM" id="MobiDB-lite"/>
    </source>
</evidence>
<dbReference type="AlphaFoldDB" id="A0A8S9QR89"/>
<evidence type="ECO:0000313" key="3">
    <source>
        <dbReference type="Proteomes" id="UP000712600"/>
    </source>
</evidence>
<protein>
    <submittedName>
        <fullName evidence="2">Uncharacterized protein</fullName>
    </submittedName>
</protein>
<feature type="compositionally biased region" description="Basic residues" evidence="1">
    <location>
        <begin position="7"/>
        <end position="26"/>
    </location>
</feature>
<gene>
    <name evidence="2" type="ORF">F2Q69_00011762</name>
</gene>
<dbReference type="Proteomes" id="UP000712600">
    <property type="component" value="Unassembled WGS sequence"/>
</dbReference>
<accession>A0A8S9QR89</accession>
<sequence>MKPELRLKRRRYKRAPSGHMTHSVRQRHGDATLEKLSEQRNTGSEAQKEYKSSLKTGDSTGNKRFWLDASDVVSPDCPHNPNEQTWKQKEEPNDYLKTVMPIEETDWSKTTRQKQRWQRRVSCSGRCWSTTWSSSRHFGAFGAQKKCLKRSTDEQHTRATSLERRREVAVTHIPERPGQSDMERSLAFLSCDNPLRETCQSDAPRLLAFPWRGDTKRRPERPLRATH</sequence>
<feature type="region of interest" description="Disordered" evidence="1">
    <location>
        <begin position="1"/>
        <end position="62"/>
    </location>
</feature>
<proteinExistence type="predicted"/>
<comment type="caution">
    <text evidence="2">The sequence shown here is derived from an EMBL/GenBank/DDBJ whole genome shotgun (WGS) entry which is preliminary data.</text>
</comment>
<name>A0A8S9QR89_BRACR</name>
<evidence type="ECO:0000313" key="2">
    <source>
        <dbReference type="EMBL" id="KAF3552880.1"/>
    </source>
</evidence>
<dbReference type="EMBL" id="QGKX02000996">
    <property type="protein sequence ID" value="KAF3552880.1"/>
    <property type="molecule type" value="Genomic_DNA"/>
</dbReference>
<feature type="compositionally biased region" description="Polar residues" evidence="1">
    <location>
        <begin position="53"/>
        <end position="62"/>
    </location>
</feature>
<organism evidence="2 3">
    <name type="scientific">Brassica cretica</name>
    <name type="common">Mustard</name>
    <dbReference type="NCBI Taxonomy" id="69181"/>
    <lineage>
        <taxon>Eukaryota</taxon>
        <taxon>Viridiplantae</taxon>
        <taxon>Streptophyta</taxon>
        <taxon>Embryophyta</taxon>
        <taxon>Tracheophyta</taxon>
        <taxon>Spermatophyta</taxon>
        <taxon>Magnoliopsida</taxon>
        <taxon>eudicotyledons</taxon>
        <taxon>Gunneridae</taxon>
        <taxon>Pentapetalae</taxon>
        <taxon>rosids</taxon>
        <taxon>malvids</taxon>
        <taxon>Brassicales</taxon>
        <taxon>Brassicaceae</taxon>
        <taxon>Brassiceae</taxon>
        <taxon>Brassica</taxon>
    </lineage>
</organism>
<reference evidence="2" key="1">
    <citation type="submission" date="2019-12" db="EMBL/GenBank/DDBJ databases">
        <title>Genome sequencing and annotation of Brassica cretica.</title>
        <authorList>
            <person name="Studholme D.J."/>
            <person name="Sarris P."/>
        </authorList>
    </citation>
    <scope>NUCLEOTIDE SEQUENCE</scope>
    <source>
        <strain evidence="2">PFS-109/04</strain>
        <tissue evidence="2">Leaf</tissue>
    </source>
</reference>
<feature type="compositionally biased region" description="Basic and acidic residues" evidence="1">
    <location>
        <begin position="27"/>
        <end position="38"/>
    </location>
</feature>